<protein>
    <submittedName>
        <fullName evidence="2">Uncharacterized protein</fullName>
    </submittedName>
</protein>
<dbReference type="EMBL" id="BMAO01013561">
    <property type="protein sequence ID" value="GFQ89672.1"/>
    <property type="molecule type" value="Genomic_DNA"/>
</dbReference>
<evidence type="ECO:0000313" key="3">
    <source>
        <dbReference type="Proteomes" id="UP000887116"/>
    </source>
</evidence>
<feature type="signal peptide" evidence="1">
    <location>
        <begin position="1"/>
        <end position="18"/>
    </location>
</feature>
<keyword evidence="3" id="KW-1185">Reference proteome</keyword>
<dbReference type="AlphaFoldDB" id="A0A8X6I8J0"/>
<sequence length="119" mass="13500">MRLIIFAVVIFTMKKIVAEDVLNSSESSKLNTSRSSAVRILLEQLGYKLLPRRTKRSPQWHQSLLVQGLSQPFCNLFGGNTGCQQYPTTANAQTGQTQCADGYRYDYTAQRCRQMQYGK</sequence>
<dbReference type="Proteomes" id="UP000887116">
    <property type="component" value="Unassembled WGS sequence"/>
</dbReference>
<accession>A0A8X6I8J0</accession>
<dbReference type="OrthoDB" id="6434024at2759"/>
<evidence type="ECO:0000256" key="1">
    <source>
        <dbReference type="SAM" id="SignalP"/>
    </source>
</evidence>
<gene>
    <name evidence="2" type="primary">AVEN_150161_1</name>
    <name evidence="2" type="ORF">TNCT_257601</name>
</gene>
<reference evidence="2" key="1">
    <citation type="submission" date="2020-07" db="EMBL/GenBank/DDBJ databases">
        <title>Multicomponent nature underlies the extraordinary mechanical properties of spider dragline silk.</title>
        <authorList>
            <person name="Kono N."/>
            <person name="Nakamura H."/>
            <person name="Mori M."/>
            <person name="Yoshida Y."/>
            <person name="Ohtoshi R."/>
            <person name="Malay A.D."/>
            <person name="Moran D.A.P."/>
            <person name="Tomita M."/>
            <person name="Numata K."/>
            <person name="Arakawa K."/>
        </authorList>
    </citation>
    <scope>NUCLEOTIDE SEQUENCE</scope>
</reference>
<evidence type="ECO:0000313" key="2">
    <source>
        <dbReference type="EMBL" id="GFQ89672.1"/>
    </source>
</evidence>
<organism evidence="2 3">
    <name type="scientific">Trichonephila clavata</name>
    <name type="common">Joro spider</name>
    <name type="synonym">Nephila clavata</name>
    <dbReference type="NCBI Taxonomy" id="2740835"/>
    <lineage>
        <taxon>Eukaryota</taxon>
        <taxon>Metazoa</taxon>
        <taxon>Ecdysozoa</taxon>
        <taxon>Arthropoda</taxon>
        <taxon>Chelicerata</taxon>
        <taxon>Arachnida</taxon>
        <taxon>Araneae</taxon>
        <taxon>Araneomorphae</taxon>
        <taxon>Entelegynae</taxon>
        <taxon>Araneoidea</taxon>
        <taxon>Nephilidae</taxon>
        <taxon>Trichonephila</taxon>
    </lineage>
</organism>
<name>A0A8X6I8J0_TRICU</name>
<comment type="caution">
    <text evidence="2">The sequence shown here is derived from an EMBL/GenBank/DDBJ whole genome shotgun (WGS) entry which is preliminary data.</text>
</comment>
<keyword evidence="1" id="KW-0732">Signal</keyword>
<feature type="chain" id="PRO_5036465906" evidence="1">
    <location>
        <begin position="19"/>
        <end position="119"/>
    </location>
</feature>
<proteinExistence type="predicted"/>